<dbReference type="Gene3D" id="1.20.120.790">
    <property type="entry name" value="Heat shock protein 90, C-terminal domain"/>
    <property type="match status" value="1"/>
</dbReference>
<dbReference type="InterPro" id="IPR001404">
    <property type="entry name" value="Hsp90_fam"/>
</dbReference>
<feature type="binding site" evidence="11">
    <location>
        <position position="34"/>
    </location>
    <ligand>
        <name>ATP</name>
        <dbReference type="ChEBI" id="CHEBI:30616"/>
    </ligand>
</feature>
<dbReference type="NCBIfam" id="NF003555">
    <property type="entry name" value="PRK05218.1"/>
    <property type="match status" value="1"/>
</dbReference>
<comment type="function">
    <text evidence="8 10">Molecular chaperone. Has ATPase activity.</text>
</comment>
<reference evidence="15" key="1">
    <citation type="submission" date="2015-05" db="EMBL/GenBank/DDBJ databases">
        <authorList>
            <person name="Manzano-Marin A."/>
        </authorList>
    </citation>
    <scope>NUCLEOTIDE SEQUENCE [LARGE SCALE GENOMIC DNA]</scope>
    <source>
        <strain evidence="15">officinalis</strain>
    </source>
</reference>
<feature type="domain" description="Histidine kinase/HSP90-like ATPase" evidence="13">
    <location>
        <begin position="27"/>
        <end position="184"/>
    </location>
</feature>
<evidence type="ECO:0000256" key="10">
    <source>
        <dbReference type="HAMAP-Rule" id="MF_00505"/>
    </source>
</evidence>
<keyword evidence="12" id="KW-0175">Coiled coil</keyword>
<evidence type="ECO:0000256" key="11">
    <source>
        <dbReference type="PIRSR" id="PIRSR002583-1"/>
    </source>
</evidence>
<feature type="coiled-coil region" evidence="12">
    <location>
        <begin position="479"/>
        <end position="506"/>
    </location>
</feature>
<feature type="region of interest" description="A; substrate-binding" evidence="10">
    <location>
        <begin position="1"/>
        <end position="332"/>
    </location>
</feature>
<feature type="binding site" evidence="11">
    <location>
        <position position="80"/>
    </location>
    <ligand>
        <name>ATP</name>
        <dbReference type="ChEBI" id="CHEBI:30616"/>
    </ligand>
</feature>
<sequence>MKKQETLSFQSEVKQLLKLMIHSLYSNKEIFLRELISNASDAADKLRFSALSNQELYENDADLYVRISVDKKNNTLTVSDNCIGMSRIEVINNLGTIAKSGTKAFLESLGSDLSKNNQMIGQFGVGFYSVFIVAEKVIVRSRAAGFPINQGVFWESSGEGEYTIADIEKSSRGTEIILYLRKNEEEFLDNWRLRSIIGKYSDHISLSVEIKNDKDNNVIWEKVNQAKALWTRSKSEISESEYIEFYKHISHDNSSPLIWTHNHVEGKQEYIILLFIPSKASFDLWNRDQKHGLKLYVQRVYIMDDVKQFIPNYLRFVRGIIDCNDLPLNVSREILQDNLLARNLRNALTKRVLHLLDKLAKEDIEKYQVFWQQFGIVIKEGPAEDSSNNIFISKLLRFTTTHTNSSIQNVSLKDYVSRMIEGQNKIFYITADSYTAAKSSPHLELFNKKGIEVLLLSDRTDEWMMSYLSEFDGKKFQSITKSDELLDKLANEDKKLEQEIISKDLEDFVKRVKILLADRVKNVKLTNRLTDTPAIVTTDSNEMTTQMAKLFVAVGQNVPEIKYNFELNPNHRLVQKVSKIVDKTLFSDWIEVFFGEALLAERGVLEDPNLFIQRLNKLF</sequence>
<comment type="similarity">
    <text evidence="2 10">Belongs to the heat shock protein 90 family.</text>
</comment>
<dbReference type="GO" id="GO:0140662">
    <property type="term" value="F:ATP-dependent protein folding chaperone"/>
    <property type="evidence" value="ECO:0007669"/>
    <property type="project" value="InterPro"/>
</dbReference>
<dbReference type="PRINTS" id="PR00775">
    <property type="entry name" value="HEATSHOCK90"/>
</dbReference>
<dbReference type="PIRSF" id="PIRSF002583">
    <property type="entry name" value="Hsp90"/>
    <property type="match status" value="1"/>
</dbReference>
<dbReference type="HAMAP" id="MF_00505">
    <property type="entry name" value="HSP90"/>
    <property type="match status" value="1"/>
</dbReference>
<evidence type="ECO:0000256" key="9">
    <source>
        <dbReference type="ARBA" id="ARBA00070675"/>
    </source>
</evidence>
<evidence type="ECO:0000256" key="12">
    <source>
        <dbReference type="SAM" id="Coils"/>
    </source>
</evidence>
<dbReference type="EMBL" id="CVRF01000003">
    <property type="protein sequence ID" value="CRK85932.1"/>
    <property type="molecule type" value="Genomic_DNA"/>
</dbReference>
<dbReference type="InterPro" id="IPR037196">
    <property type="entry name" value="HSP90_C"/>
</dbReference>
<dbReference type="GO" id="GO:0051082">
    <property type="term" value="F:unfolded protein binding"/>
    <property type="evidence" value="ECO:0007669"/>
    <property type="project" value="UniProtKB-UniRule"/>
</dbReference>
<evidence type="ECO:0000256" key="1">
    <source>
        <dbReference type="ARBA" id="ARBA00004496"/>
    </source>
</evidence>
<dbReference type="GO" id="GO:0016887">
    <property type="term" value="F:ATP hydrolysis activity"/>
    <property type="evidence" value="ECO:0007669"/>
    <property type="project" value="InterPro"/>
</dbReference>
<protein>
    <recommendedName>
        <fullName evidence="9 10">Chaperone protein HtpG</fullName>
    </recommendedName>
    <alternativeName>
        <fullName evidence="10">Heat shock protein HtpG</fullName>
    </alternativeName>
    <alternativeName>
        <fullName evidence="10">High temperature protein G</fullName>
    </alternativeName>
</protein>
<evidence type="ECO:0000256" key="5">
    <source>
        <dbReference type="ARBA" id="ARBA00022840"/>
    </source>
</evidence>
<accession>A0A0M6W957</accession>
<evidence type="ECO:0000256" key="4">
    <source>
        <dbReference type="ARBA" id="ARBA00022741"/>
    </source>
</evidence>
<dbReference type="Pfam" id="PF13589">
    <property type="entry name" value="HATPase_c_3"/>
    <property type="match status" value="1"/>
</dbReference>
<dbReference type="SUPFAM" id="SSF55874">
    <property type="entry name" value="ATPase domain of HSP90 chaperone/DNA topoisomerase II/histidine kinase"/>
    <property type="match status" value="1"/>
</dbReference>
<evidence type="ECO:0000313" key="14">
    <source>
        <dbReference type="EMBL" id="CRK85932.1"/>
    </source>
</evidence>
<dbReference type="SUPFAM" id="SSF110942">
    <property type="entry name" value="HSP90 C-terminal domain"/>
    <property type="match status" value="1"/>
</dbReference>
<dbReference type="CDD" id="cd16927">
    <property type="entry name" value="HATPase_Hsp90-like"/>
    <property type="match status" value="1"/>
</dbReference>
<comment type="subunit">
    <text evidence="10">Homodimer.</text>
</comment>
<dbReference type="SMART" id="SM00387">
    <property type="entry name" value="HATPase_c"/>
    <property type="match status" value="1"/>
</dbReference>
<keyword evidence="5 10" id="KW-0067">ATP-binding</keyword>
<dbReference type="InterPro" id="IPR020568">
    <property type="entry name" value="Ribosomal_Su5_D2-typ_SF"/>
</dbReference>
<dbReference type="InterPro" id="IPR036890">
    <property type="entry name" value="HATPase_C_sf"/>
</dbReference>
<evidence type="ECO:0000256" key="7">
    <source>
        <dbReference type="ARBA" id="ARBA00023186"/>
    </source>
</evidence>
<evidence type="ECO:0000313" key="15">
    <source>
        <dbReference type="Proteomes" id="UP000242301"/>
    </source>
</evidence>
<proteinExistence type="inferred from homology"/>
<name>A0A0M6W957_9GAMM</name>
<dbReference type="Proteomes" id="UP000242301">
    <property type="component" value="Unassembled WGS sequence"/>
</dbReference>
<feature type="binding site" evidence="11">
    <location>
        <position position="85"/>
    </location>
    <ligand>
        <name>ATP</name>
        <dbReference type="ChEBI" id="CHEBI:30616"/>
    </ligand>
</feature>
<dbReference type="Gene3D" id="3.30.565.10">
    <property type="entry name" value="Histidine kinase-like ATPase, C-terminal domain"/>
    <property type="match status" value="1"/>
</dbReference>
<evidence type="ECO:0000256" key="3">
    <source>
        <dbReference type="ARBA" id="ARBA00022490"/>
    </source>
</evidence>
<organism evidence="14 15">
    <name type="scientific">Candidatus Providencia siddallii</name>
    <dbReference type="NCBI Taxonomy" id="1715285"/>
    <lineage>
        <taxon>Bacteria</taxon>
        <taxon>Pseudomonadati</taxon>
        <taxon>Pseudomonadota</taxon>
        <taxon>Gammaproteobacteria</taxon>
        <taxon>Enterobacterales</taxon>
        <taxon>Morganellaceae</taxon>
        <taxon>Providencia</taxon>
    </lineage>
</organism>
<keyword evidence="15" id="KW-1185">Reference proteome</keyword>
<feature type="binding site" evidence="11">
    <location>
        <position position="332"/>
    </location>
    <ligand>
        <name>ATP</name>
        <dbReference type="ChEBI" id="CHEBI:30616"/>
    </ligand>
</feature>
<dbReference type="Pfam" id="PF00183">
    <property type="entry name" value="HSP90"/>
    <property type="match status" value="1"/>
</dbReference>
<feature type="binding site" evidence="11">
    <location>
        <begin position="100"/>
        <end position="101"/>
    </location>
    <ligand>
        <name>ATP</name>
        <dbReference type="ChEBI" id="CHEBI:30616"/>
    </ligand>
</feature>
<dbReference type="Gene3D" id="3.40.50.11260">
    <property type="match status" value="1"/>
</dbReference>
<evidence type="ECO:0000256" key="2">
    <source>
        <dbReference type="ARBA" id="ARBA00008239"/>
    </source>
</evidence>
<keyword evidence="6 10" id="KW-0346">Stress response</keyword>
<dbReference type="STRING" id="1715285.SOFFGTOCOR_0525"/>
<feature type="binding site" evidence="11">
    <location>
        <position position="93"/>
    </location>
    <ligand>
        <name>ATP</name>
        <dbReference type="ChEBI" id="CHEBI:30616"/>
    </ligand>
</feature>
<keyword evidence="7 10" id="KW-0143">Chaperone</keyword>
<keyword evidence="3 10" id="KW-0963">Cytoplasm</keyword>
<dbReference type="GO" id="GO:0005524">
    <property type="term" value="F:ATP binding"/>
    <property type="evidence" value="ECO:0007669"/>
    <property type="project" value="UniProtKB-UniRule"/>
</dbReference>
<dbReference type="PANTHER" id="PTHR11528">
    <property type="entry name" value="HEAT SHOCK PROTEIN 90 FAMILY MEMBER"/>
    <property type="match status" value="1"/>
</dbReference>
<feature type="binding site" evidence="11">
    <location>
        <position position="38"/>
    </location>
    <ligand>
        <name>ATP</name>
        <dbReference type="ChEBI" id="CHEBI:30616"/>
    </ligand>
</feature>
<comment type="caution">
    <text evidence="10">Lacks conserved residue(s) required for the propagation of feature annotation.</text>
</comment>
<dbReference type="FunFam" id="3.30.565.10:FF:000009">
    <property type="entry name" value="Molecular chaperone HtpG"/>
    <property type="match status" value="1"/>
</dbReference>
<feature type="binding site" evidence="11">
    <location>
        <position position="174"/>
    </location>
    <ligand>
        <name>ATP</name>
        <dbReference type="ChEBI" id="CHEBI:30616"/>
    </ligand>
</feature>
<dbReference type="Gene3D" id="3.30.230.80">
    <property type="match status" value="1"/>
</dbReference>
<evidence type="ECO:0000259" key="13">
    <source>
        <dbReference type="SMART" id="SM00387"/>
    </source>
</evidence>
<dbReference type="FunFam" id="3.30.230.80:FF:000002">
    <property type="entry name" value="Molecular chaperone HtpG"/>
    <property type="match status" value="1"/>
</dbReference>
<dbReference type="GO" id="GO:0005737">
    <property type="term" value="C:cytoplasm"/>
    <property type="evidence" value="ECO:0007669"/>
    <property type="project" value="UniProtKB-SubCell"/>
</dbReference>
<dbReference type="AlphaFoldDB" id="A0A0M6W957"/>
<dbReference type="InterPro" id="IPR019805">
    <property type="entry name" value="Heat_shock_protein_90_CS"/>
</dbReference>
<dbReference type="InterPro" id="IPR020575">
    <property type="entry name" value="Hsp90_N"/>
</dbReference>
<dbReference type="SUPFAM" id="SSF54211">
    <property type="entry name" value="Ribosomal protein S5 domain 2-like"/>
    <property type="match status" value="1"/>
</dbReference>
<feature type="binding site" evidence="11">
    <location>
        <begin position="122"/>
        <end position="127"/>
    </location>
    <ligand>
        <name>ATP</name>
        <dbReference type="ChEBI" id="CHEBI:30616"/>
    </ligand>
</feature>
<dbReference type="InterPro" id="IPR003594">
    <property type="entry name" value="HATPase_dom"/>
</dbReference>
<comment type="subcellular location">
    <subcellularLocation>
        <location evidence="1 10">Cytoplasm</location>
    </subcellularLocation>
</comment>
<evidence type="ECO:0000256" key="6">
    <source>
        <dbReference type="ARBA" id="ARBA00023016"/>
    </source>
</evidence>
<feature type="region of interest" description="C" evidence="10">
    <location>
        <begin position="550"/>
        <end position="619"/>
    </location>
</feature>
<dbReference type="FunFam" id="3.40.50.11260:FF:000002">
    <property type="entry name" value="Molecular chaperone HtpG"/>
    <property type="match status" value="1"/>
</dbReference>
<dbReference type="PROSITE" id="PS00298">
    <property type="entry name" value="HSP90"/>
    <property type="match status" value="1"/>
</dbReference>
<feature type="binding site" evidence="11">
    <location>
        <position position="99"/>
    </location>
    <ligand>
        <name>ATP</name>
        <dbReference type="ChEBI" id="CHEBI:30616"/>
    </ligand>
</feature>
<keyword evidence="4 10" id="KW-0547">Nucleotide-binding</keyword>
<evidence type="ECO:0000256" key="8">
    <source>
        <dbReference type="ARBA" id="ARBA00058590"/>
    </source>
</evidence>
<gene>
    <name evidence="10 14" type="primary">htpG</name>
    <name evidence="14" type="ORF">SOFFGTOCOR_0525</name>
</gene>